<reference evidence="2" key="2">
    <citation type="submission" date="2024-06" db="EMBL/GenBank/DDBJ databases">
        <authorList>
            <person name="Plum-Jensen L.E."/>
            <person name="Schramm A."/>
            <person name="Marshall I.P.G."/>
        </authorList>
    </citation>
    <scope>NUCLEOTIDE SEQUENCE</scope>
    <source>
        <strain evidence="2">Rat1</strain>
    </source>
</reference>
<protein>
    <submittedName>
        <fullName evidence="2">Uncharacterized protein</fullName>
    </submittedName>
</protein>
<accession>A0AAU8LW70</accession>
<gene>
    <name evidence="2" type="ORF">Q3M24_01605</name>
</gene>
<evidence type="ECO:0000313" key="2">
    <source>
        <dbReference type="EMBL" id="XCN73474.1"/>
    </source>
</evidence>
<evidence type="ECO:0000256" key="1">
    <source>
        <dbReference type="SAM" id="Phobius"/>
    </source>
</evidence>
<organism evidence="2">
    <name type="scientific">Candidatus Electrothrix aestuarii</name>
    <dbReference type="NCBI Taxonomy" id="3062594"/>
    <lineage>
        <taxon>Bacteria</taxon>
        <taxon>Pseudomonadati</taxon>
        <taxon>Thermodesulfobacteriota</taxon>
        <taxon>Desulfobulbia</taxon>
        <taxon>Desulfobulbales</taxon>
        <taxon>Desulfobulbaceae</taxon>
        <taxon>Candidatus Electrothrix</taxon>
    </lineage>
</organism>
<keyword evidence="1" id="KW-0812">Transmembrane</keyword>
<keyword evidence="1" id="KW-1133">Transmembrane helix</keyword>
<feature type="transmembrane region" description="Helical" evidence="1">
    <location>
        <begin position="27"/>
        <end position="47"/>
    </location>
</feature>
<dbReference type="AlphaFoldDB" id="A0AAU8LW70"/>
<reference evidence="2" key="1">
    <citation type="journal article" date="2024" name="Syst. Appl. Microbiol.">
        <title>First single-strain enrichments of Electrothrix cable bacteria, description of E. aestuarii sp. nov. and E. rattekaaiensis sp. nov., and proposal of a cable bacteria taxonomy following the rules of the SeqCode.</title>
        <authorList>
            <person name="Plum-Jensen L.E."/>
            <person name="Schramm A."/>
            <person name="Marshall I.P.G."/>
        </authorList>
    </citation>
    <scope>NUCLEOTIDE SEQUENCE</scope>
    <source>
        <strain evidence="2">Rat1</strain>
    </source>
</reference>
<sequence length="127" mass="14435">MSNIRRKFLRRQIKAGKIKKPSKKINWLGFSAILIAFFALAGTVYFYSSPIATEFVFGKVTMLNDTTSTSGSRRWVVVKLKDGRFVQVALPKQFTFEKGATVKLRKVTTGLFGAELFRFVGYQKNQL</sequence>
<dbReference type="EMBL" id="CP159373">
    <property type="protein sequence ID" value="XCN73474.1"/>
    <property type="molecule type" value="Genomic_DNA"/>
</dbReference>
<proteinExistence type="predicted"/>
<dbReference type="KEGG" id="eaj:Q3M24_01605"/>
<name>A0AAU8LW70_9BACT</name>
<keyword evidence="1" id="KW-0472">Membrane</keyword>